<dbReference type="InterPro" id="IPR036705">
    <property type="entry name" value="Ribosyl_crysJ1_sf"/>
</dbReference>
<protein>
    <submittedName>
        <fullName evidence="1">ADP-ribosylglycohydrolase</fullName>
    </submittedName>
</protein>
<dbReference type="Pfam" id="PF03747">
    <property type="entry name" value="ADP_ribosyl_GH"/>
    <property type="match status" value="1"/>
</dbReference>
<accession>A0A1Q2MAY3</accession>
<organism evidence="1 2">
    <name type="scientific">Limihaloglobus sulfuriphilus</name>
    <dbReference type="NCBI Taxonomy" id="1851148"/>
    <lineage>
        <taxon>Bacteria</taxon>
        <taxon>Pseudomonadati</taxon>
        <taxon>Planctomycetota</taxon>
        <taxon>Phycisphaerae</taxon>
        <taxon>Sedimentisphaerales</taxon>
        <taxon>Sedimentisphaeraceae</taxon>
        <taxon>Limihaloglobus</taxon>
    </lineage>
</organism>
<keyword evidence="1" id="KW-0378">Hydrolase</keyword>
<dbReference type="InterPro" id="IPR005502">
    <property type="entry name" value="Ribosyl_crysJ1"/>
</dbReference>
<dbReference type="GO" id="GO:0016787">
    <property type="term" value="F:hydrolase activity"/>
    <property type="evidence" value="ECO:0007669"/>
    <property type="project" value="UniProtKB-KW"/>
</dbReference>
<gene>
    <name evidence="1" type="ORF">SMSP2_00175</name>
</gene>
<dbReference type="AlphaFoldDB" id="A0A1Q2MAY3"/>
<evidence type="ECO:0000313" key="2">
    <source>
        <dbReference type="Proteomes" id="UP000188181"/>
    </source>
</evidence>
<dbReference type="KEGG" id="pbas:SMSP2_00175"/>
<dbReference type="RefSeq" id="WP_146682146.1">
    <property type="nucleotide sequence ID" value="NZ_CP019646.1"/>
</dbReference>
<dbReference type="SUPFAM" id="SSF101478">
    <property type="entry name" value="ADP-ribosylglycohydrolase"/>
    <property type="match status" value="1"/>
</dbReference>
<reference evidence="2" key="1">
    <citation type="submission" date="2017-02" db="EMBL/GenBank/DDBJ databases">
        <title>Comparative genomics and description of representatives of a novel lineage of planctomycetes thriving in anoxic sediments.</title>
        <authorList>
            <person name="Spring S."/>
            <person name="Bunk B."/>
            <person name="Sproer C."/>
        </authorList>
    </citation>
    <scope>NUCLEOTIDE SEQUENCE [LARGE SCALE GENOMIC DNA]</scope>
    <source>
        <strain evidence="2">SM-Chi-D1</strain>
    </source>
</reference>
<name>A0A1Q2MAY3_9BACT</name>
<proteinExistence type="predicted"/>
<dbReference type="EMBL" id="CP019646">
    <property type="protein sequence ID" value="AQQ69841.1"/>
    <property type="molecule type" value="Genomic_DNA"/>
</dbReference>
<dbReference type="Proteomes" id="UP000188181">
    <property type="component" value="Chromosome"/>
</dbReference>
<dbReference type="OrthoDB" id="9761704at2"/>
<keyword evidence="2" id="KW-1185">Reference proteome</keyword>
<evidence type="ECO:0000313" key="1">
    <source>
        <dbReference type="EMBL" id="AQQ69841.1"/>
    </source>
</evidence>
<dbReference type="Gene3D" id="1.10.4080.10">
    <property type="entry name" value="ADP-ribosylation/Crystallin J1"/>
    <property type="match status" value="1"/>
</dbReference>
<sequence length="562" mass="63718">MRKLQIFSILITVVVFVSHVGAREYVINRDTYHDKLAGGWIGQIVGVTWGYPTEFAYLGQMIPEDKVPQWKPEMINDGFGQDDIYVEMTFLKTLEDYGFDVSIRQAGLDFANSEYRLWHANDAGRRNLRDGIAPPDCSHPRFNEHADDIDYQIEADFSGLIAPGIPSYPVEAGEKFGRLVNYGDGMYGGQWVGAMYSFAFFEDDVETVVRKGLECIPEGSQYHECISDVLRCYEKDPDNWRKAWDFVEQKYHKNIDYRQFSCTVQHNFNIDAKLNGAYIAVGLLYGKGDFEDTIKISMMCGQDSDCNPSNAGGILGVIKGYDNLPDIYKQIDRERKFEHTAYSFPGLIEVCEKLAQRLVIRQGGKVVKSDGREKFIIPAGQVRVSKLVQSHKPEPLVGTPFTQDEMSRIKFNNPEIKEKMPPAFVIGNFAPGWQVLNCGDFMFPGLYDEYDGRKNVLVTHPYNQVIPCVITREYSVPQEGGAKLHLIAGHSEKGDYELAVKVNGRELYNKVVGPETADERYLEAYIDLTDYAGQTIKIDILNQANGWAFEAAYWDVIEIVTE</sequence>
<dbReference type="STRING" id="1851148.SMSP2_00175"/>